<evidence type="ECO:0000259" key="6">
    <source>
        <dbReference type="PROSITE" id="PS50865"/>
    </source>
</evidence>
<evidence type="ECO:0000256" key="2">
    <source>
        <dbReference type="ARBA" id="ARBA00022771"/>
    </source>
</evidence>
<dbReference type="Proteomes" id="UP001066276">
    <property type="component" value="Chromosome 12"/>
</dbReference>
<reference evidence="7" key="1">
    <citation type="journal article" date="2022" name="bioRxiv">
        <title>Sequencing and chromosome-scale assembly of the giantPleurodeles waltlgenome.</title>
        <authorList>
            <person name="Brown T."/>
            <person name="Elewa A."/>
            <person name="Iarovenko S."/>
            <person name="Subramanian E."/>
            <person name="Araus A.J."/>
            <person name="Petzold A."/>
            <person name="Susuki M."/>
            <person name="Suzuki K.-i.T."/>
            <person name="Hayashi T."/>
            <person name="Toyoda A."/>
            <person name="Oliveira C."/>
            <person name="Osipova E."/>
            <person name="Leigh N.D."/>
            <person name="Simon A."/>
            <person name="Yun M.H."/>
        </authorList>
    </citation>
    <scope>NUCLEOTIDE SEQUENCE</scope>
    <source>
        <strain evidence="7">20211129_DDA</strain>
        <tissue evidence="7">Liver</tissue>
    </source>
</reference>
<protein>
    <recommendedName>
        <fullName evidence="6">MYND-type domain-containing protein</fullName>
    </recommendedName>
</protein>
<keyword evidence="2 4" id="KW-0863">Zinc-finger</keyword>
<dbReference type="Pfam" id="PF20179">
    <property type="entry name" value="MSS51_C"/>
    <property type="match status" value="1"/>
</dbReference>
<dbReference type="AlphaFoldDB" id="A0AAV7KPN8"/>
<proteinExistence type="predicted"/>
<dbReference type="InterPro" id="IPR002893">
    <property type="entry name" value="Znf_MYND"/>
</dbReference>
<dbReference type="GO" id="GO:0045892">
    <property type="term" value="P:negative regulation of DNA-templated transcription"/>
    <property type="evidence" value="ECO:0007669"/>
    <property type="project" value="InterPro"/>
</dbReference>
<evidence type="ECO:0000256" key="5">
    <source>
        <dbReference type="SAM" id="MobiDB-lite"/>
    </source>
</evidence>
<dbReference type="PANTHER" id="PTHR47085">
    <property type="entry name" value="ZINC FINGER MYND DOMAIN-CONTAINING PROTEIN 15"/>
    <property type="match status" value="1"/>
</dbReference>
<evidence type="ECO:0000313" key="7">
    <source>
        <dbReference type="EMBL" id="KAJ1079982.1"/>
    </source>
</evidence>
<dbReference type="InterPro" id="IPR046824">
    <property type="entry name" value="Mss51-like_C"/>
</dbReference>
<evidence type="ECO:0000313" key="8">
    <source>
        <dbReference type="Proteomes" id="UP001066276"/>
    </source>
</evidence>
<keyword evidence="3" id="KW-0862">Zinc</keyword>
<comment type="caution">
    <text evidence="7">The sequence shown here is derived from an EMBL/GenBank/DDBJ whole genome shotgun (WGS) entry which is preliminary data.</text>
</comment>
<name>A0AAV7KPN8_PLEWA</name>
<sequence>MKGSETDVFSFKRRQSVERRSGRPQLAAMEFVTGYREAILDFSELLFSWYRKYLMDHVETREEEADEKQQKLEATIKKLPVDQAQWVVHILRNHSLSFRVKNPDQQIQDKFYNEEALSLEDLDKFISFVSLTGDEQEEDCEGEQEEEEDLLHLDYFLLVTDDSGTVMGIDFIFGCNCQCPKKMMLTHRAFDLLCYSMAFPMAAGEPHRPKQVTTGDIAVHRLLDELVSQLGVKMAKNPMRSWSQRPNFTFPAMRVKGCHVCKRRSFETQLTPCTRCKAVLYCSERCRKIDWKKSPEDVSHQYWCDKMRGYMSHALELADFPFKYTAEVTSDTFDKEMFLASRELNSGYWAKESMNDAGVRHGQEKRSWFPQQKTGPYHPLKKEGEILLGSFPAETATAKAPHVTWKEYYQWRALDLDSPVAALLTYPLTIYHIITHLAPQHFPELNILNKQSLKIHIIEAHKELDLIMVFWELSILLPHVALELHFVGDGLPQEVDEEHFVLQRKGSGVVRATPSFTVKEKGDKKRVQVKVYSRPYHSLQGPKPDIVIGFNSGFGLKDTWLSSLPRLQSLRVPAYFTECSEYSCAIDEQIMGIATGGTMSKAAVNPFRSPFRIVGIDNCMPWYPNAFVFHLIYKSMANNSRFQGQHQPQPPPAPAAAVLEEPPDHSRRKKEKRQSRNNCRRRK</sequence>
<gene>
    <name evidence="7" type="ORF">NDU88_000204</name>
</gene>
<evidence type="ECO:0000256" key="1">
    <source>
        <dbReference type="ARBA" id="ARBA00022723"/>
    </source>
</evidence>
<feature type="domain" description="MYND-type" evidence="6">
    <location>
        <begin position="258"/>
        <end position="304"/>
    </location>
</feature>
<feature type="region of interest" description="Disordered" evidence="5">
    <location>
        <begin position="641"/>
        <end position="683"/>
    </location>
</feature>
<dbReference type="InterPro" id="IPR042989">
    <property type="entry name" value="ZMY15"/>
</dbReference>
<dbReference type="PANTHER" id="PTHR47085:SF1">
    <property type="entry name" value="ZINC FINGER MYND DOMAIN-CONTAINING PROTEIN 15"/>
    <property type="match status" value="1"/>
</dbReference>
<dbReference type="Pfam" id="PF01753">
    <property type="entry name" value="zf-MYND"/>
    <property type="match status" value="1"/>
</dbReference>
<keyword evidence="8" id="KW-1185">Reference proteome</keyword>
<dbReference type="SUPFAM" id="SSF144232">
    <property type="entry name" value="HIT/MYND zinc finger-like"/>
    <property type="match status" value="1"/>
</dbReference>
<evidence type="ECO:0000256" key="4">
    <source>
        <dbReference type="PROSITE-ProRule" id="PRU00134"/>
    </source>
</evidence>
<keyword evidence="1" id="KW-0479">Metal-binding</keyword>
<feature type="compositionally biased region" description="Basic residues" evidence="5">
    <location>
        <begin position="666"/>
        <end position="683"/>
    </location>
</feature>
<dbReference type="PROSITE" id="PS50865">
    <property type="entry name" value="ZF_MYND_2"/>
    <property type="match status" value="1"/>
</dbReference>
<organism evidence="7 8">
    <name type="scientific">Pleurodeles waltl</name>
    <name type="common">Iberian ribbed newt</name>
    <dbReference type="NCBI Taxonomy" id="8319"/>
    <lineage>
        <taxon>Eukaryota</taxon>
        <taxon>Metazoa</taxon>
        <taxon>Chordata</taxon>
        <taxon>Craniata</taxon>
        <taxon>Vertebrata</taxon>
        <taxon>Euteleostomi</taxon>
        <taxon>Amphibia</taxon>
        <taxon>Batrachia</taxon>
        <taxon>Caudata</taxon>
        <taxon>Salamandroidea</taxon>
        <taxon>Salamandridae</taxon>
        <taxon>Pleurodelinae</taxon>
        <taxon>Pleurodeles</taxon>
    </lineage>
</organism>
<accession>A0AAV7KPN8</accession>
<evidence type="ECO:0000256" key="3">
    <source>
        <dbReference type="ARBA" id="ARBA00022833"/>
    </source>
</evidence>
<dbReference type="EMBL" id="JANPWB010000016">
    <property type="protein sequence ID" value="KAJ1079982.1"/>
    <property type="molecule type" value="Genomic_DNA"/>
</dbReference>
<dbReference type="GO" id="GO:0008270">
    <property type="term" value="F:zinc ion binding"/>
    <property type="evidence" value="ECO:0007669"/>
    <property type="project" value="UniProtKB-KW"/>
</dbReference>
<dbReference type="Gene3D" id="6.10.140.2220">
    <property type="match status" value="1"/>
</dbReference>
<dbReference type="GO" id="GO:0042826">
    <property type="term" value="F:histone deacetylase binding"/>
    <property type="evidence" value="ECO:0007669"/>
    <property type="project" value="InterPro"/>
</dbReference>